<dbReference type="EMBL" id="HACG01012869">
    <property type="protein sequence ID" value="CEK59734.1"/>
    <property type="molecule type" value="Transcribed_RNA"/>
</dbReference>
<protein>
    <submittedName>
        <fullName evidence="1">Uncharacterized protein</fullName>
    </submittedName>
</protein>
<sequence length="109" mass="12462">MILYQIQGRQLSRRVVTLSCESGQTCKVHTKHWFLHRGHVGIIGDNTVQIFRLKDGKRVCKSTQDNVRNVQKVIKSASPIFLAWFLTSDQLYALQGVETKNKELYTAAD</sequence>
<evidence type="ECO:0000313" key="1">
    <source>
        <dbReference type="EMBL" id="CEK59734.1"/>
    </source>
</evidence>
<feature type="non-terminal residue" evidence="1">
    <location>
        <position position="109"/>
    </location>
</feature>
<proteinExistence type="predicted"/>
<reference evidence="1" key="1">
    <citation type="submission" date="2014-12" db="EMBL/GenBank/DDBJ databases">
        <title>Insight into the proteome of Arion vulgaris.</title>
        <authorList>
            <person name="Aradska J."/>
            <person name="Bulat T."/>
            <person name="Smidak R."/>
            <person name="Sarate P."/>
            <person name="Gangsoo J."/>
            <person name="Sialana F."/>
            <person name="Bilban M."/>
            <person name="Lubec G."/>
        </authorList>
    </citation>
    <scope>NUCLEOTIDE SEQUENCE</scope>
    <source>
        <tissue evidence="1">Skin</tissue>
    </source>
</reference>
<name>A0A0B6YTZ1_9EUPU</name>
<gene>
    <name evidence="1" type="primary">ORF37270</name>
</gene>
<organism evidence="1">
    <name type="scientific">Arion vulgaris</name>
    <dbReference type="NCBI Taxonomy" id="1028688"/>
    <lineage>
        <taxon>Eukaryota</taxon>
        <taxon>Metazoa</taxon>
        <taxon>Spiralia</taxon>
        <taxon>Lophotrochozoa</taxon>
        <taxon>Mollusca</taxon>
        <taxon>Gastropoda</taxon>
        <taxon>Heterobranchia</taxon>
        <taxon>Euthyneura</taxon>
        <taxon>Panpulmonata</taxon>
        <taxon>Eupulmonata</taxon>
        <taxon>Stylommatophora</taxon>
        <taxon>Helicina</taxon>
        <taxon>Arionoidea</taxon>
        <taxon>Arionidae</taxon>
        <taxon>Arion</taxon>
    </lineage>
</organism>
<accession>A0A0B6YTZ1</accession>
<dbReference type="AlphaFoldDB" id="A0A0B6YTZ1"/>